<gene>
    <name evidence="2" type="ORF">GCM10009760_32070</name>
</gene>
<dbReference type="InterPro" id="IPR008258">
    <property type="entry name" value="Transglycosylase_SLT_dom_1"/>
</dbReference>
<name>A0ABP5LBD0_9ACTN</name>
<evidence type="ECO:0000313" key="3">
    <source>
        <dbReference type="Proteomes" id="UP001422759"/>
    </source>
</evidence>
<dbReference type="Gene3D" id="1.10.530.10">
    <property type="match status" value="1"/>
</dbReference>
<dbReference type="Proteomes" id="UP001422759">
    <property type="component" value="Unassembled WGS sequence"/>
</dbReference>
<dbReference type="CDD" id="cd13399">
    <property type="entry name" value="Slt35-like"/>
    <property type="match status" value="1"/>
</dbReference>
<reference evidence="3" key="1">
    <citation type="journal article" date="2019" name="Int. J. Syst. Evol. Microbiol.">
        <title>The Global Catalogue of Microorganisms (GCM) 10K type strain sequencing project: providing services to taxonomists for standard genome sequencing and annotation.</title>
        <authorList>
            <consortium name="The Broad Institute Genomics Platform"/>
            <consortium name="The Broad Institute Genome Sequencing Center for Infectious Disease"/>
            <person name="Wu L."/>
            <person name="Ma J."/>
        </authorList>
    </citation>
    <scope>NUCLEOTIDE SEQUENCE [LARGE SCALE GENOMIC DNA]</scope>
    <source>
        <strain evidence="3">JCM 14560</strain>
    </source>
</reference>
<dbReference type="Pfam" id="PF01464">
    <property type="entry name" value="SLT"/>
    <property type="match status" value="1"/>
</dbReference>
<dbReference type="PANTHER" id="PTHR37423">
    <property type="entry name" value="SOLUBLE LYTIC MUREIN TRANSGLYCOSYLASE-RELATED"/>
    <property type="match status" value="1"/>
</dbReference>
<keyword evidence="3" id="KW-1185">Reference proteome</keyword>
<organism evidence="2 3">
    <name type="scientific">Kitasatospora kazusensis</name>
    <dbReference type="NCBI Taxonomy" id="407974"/>
    <lineage>
        <taxon>Bacteria</taxon>
        <taxon>Bacillati</taxon>
        <taxon>Actinomycetota</taxon>
        <taxon>Actinomycetes</taxon>
        <taxon>Kitasatosporales</taxon>
        <taxon>Streptomycetaceae</taxon>
        <taxon>Kitasatospora</taxon>
    </lineage>
</organism>
<accession>A0ABP5LBD0</accession>
<comment type="caution">
    <text evidence="2">The sequence shown here is derived from an EMBL/GenBank/DDBJ whole genome shotgun (WGS) entry which is preliminary data.</text>
</comment>
<feature type="domain" description="Transglycosylase SLT" evidence="1">
    <location>
        <begin position="35"/>
        <end position="141"/>
    </location>
</feature>
<proteinExistence type="predicted"/>
<dbReference type="InterPro" id="IPR023346">
    <property type="entry name" value="Lysozyme-like_dom_sf"/>
</dbReference>
<dbReference type="SUPFAM" id="SSF53955">
    <property type="entry name" value="Lysozyme-like"/>
    <property type="match status" value="1"/>
</dbReference>
<evidence type="ECO:0000313" key="2">
    <source>
        <dbReference type="EMBL" id="GAA2144502.1"/>
    </source>
</evidence>
<sequence>MVLLGGGVVTVVLVVRAHQKVTVPAALIPLIDAAAKTCPALSPSLIAGQLYAESRFRAGAVSSAGAQGIAQFTPETWAEWGVDGDGSGAKNVFDPADAIPAQAKYDCWLARQVASVPGDATDNMLAAYNAGPGRVTQYQGLPPYPETRAYVSKVDKYAAQFRHLDGPVGSPAG</sequence>
<protein>
    <recommendedName>
        <fullName evidence="1">Transglycosylase SLT domain-containing protein</fullName>
    </recommendedName>
</protein>
<evidence type="ECO:0000259" key="1">
    <source>
        <dbReference type="Pfam" id="PF01464"/>
    </source>
</evidence>
<dbReference type="PANTHER" id="PTHR37423:SF2">
    <property type="entry name" value="MEMBRANE-BOUND LYTIC MUREIN TRANSGLYCOSYLASE C"/>
    <property type="match status" value="1"/>
</dbReference>
<dbReference type="EMBL" id="BAAANT010000016">
    <property type="protein sequence ID" value="GAA2144502.1"/>
    <property type="molecule type" value="Genomic_DNA"/>
</dbReference>